<reference evidence="1" key="1">
    <citation type="submission" date="2018-02" db="EMBL/GenBank/DDBJ databases">
        <title>Rhizophora mucronata_Transcriptome.</title>
        <authorList>
            <person name="Meera S.P."/>
            <person name="Sreeshan A."/>
            <person name="Augustine A."/>
        </authorList>
    </citation>
    <scope>NUCLEOTIDE SEQUENCE</scope>
    <source>
        <tissue evidence="1">Leaf</tissue>
    </source>
</reference>
<name>A0A2P2R2M2_RHIMU</name>
<proteinExistence type="predicted"/>
<evidence type="ECO:0000313" key="1">
    <source>
        <dbReference type="EMBL" id="MBX73417.1"/>
    </source>
</evidence>
<sequence>MIIAKQFEDSYNSKRVSVMN</sequence>
<protein>
    <submittedName>
        <fullName evidence="1">Uncharacterized protein</fullName>
    </submittedName>
</protein>
<accession>A0A2P2R2M2</accession>
<organism evidence="1">
    <name type="scientific">Rhizophora mucronata</name>
    <name type="common">Asiatic mangrove</name>
    <dbReference type="NCBI Taxonomy" id="61149"/>
    <lineage>
        <taxon>Eukaryota</taxon>
        <taxon>Viridiplantae</taxon>
        <taxon>Streptophyta</taxon>
        <taxon>Embryophyta</taxon>
        <taxon>Tracheophyta</taxon>
        <taxon>Spermatophyta</taxon>
        <taxon>Magnoliopsida</taxon>
        <taxon>eudicotyledons</taxon>
        <taxon>Gunneridae</taxon>
        <taxon>Pentapetalae</taxon>
        <taxon>rosids</taxon>
        <taxon>fabids</taxon>
        <taxon>Malpighiales</taxon>
        <taxon>Rhizophoraceae</taxon>
        <taxon>Rhizophora</taxon>
    </lineage>
</organism>
<dbReference type="EMBL" id="GGEC01092933">
    <property type="protein sequence ID" value="MBX73417.1"/>
    <property type="molecule type" value="Transcribed_RNA"/>
</dbReference>
<dbReference type="AlphaFoldDB" id="A0A2P2R2M2"/>